<protein>
    <recommendedName>
        <fullName evidence="4">WG repeat-containing protein</fullName>
    </recommendedName>
</protein>
<dbReference type="InterPro" id="IPR032774">
    <property type="entry name" value="WG_beta_rep"/>
</dbReference>
<evidence type="ECO:0000313" key="3">
    <source>
        <dbReference type="Proteomes" id="UP000192796"/>
    </source>
</evidence>
<keyword evidence="3" id="KW-1185">Reference proteome</keyword>
<accession>A0A1V9FNF7</accession>
<dbReference type="Pfam" id="PF14903">
    <property type="entry name" value="WG_beta_rep"/>
    <property type="match status" value="4"/>
</dbReference>
<dbReference type="AlphaFoldDB" id="A0A1V9FNF7"/>
<dbReference type="RefSeq" id="WP_081153975.1">
    <property type="nucleotide sequence ID" value="NZ_LVYD01000072.1"/>
</dbReference>
<name>A0A1V9FNF7_9BACT</name>
<evidence type="ECO:0008006" key="4">
    <source>
        <dbReference type="Google" id="ProtNLM"/>
    </source>
</evidence>
<dbReference type="Proteomes" id="UP000192796">
    <property type="component" value="Unassembled WGS sequence"/>
</dbReference>
<keyword evidence="1" id="KW-0732">Signal</keyword>
<dbReference type="EMBL" id="LVYD01000072">
    <property type="protein sequence ID" value="OQP59868.1"/>
    <property type="molecule type" value="Genomic_DNA"/>
</dbReference>
<evidence type="ECO:0000313" key="2">
    <source>
        <dbReference type="EMBL" id="OQP59868.1"/>
    </source>
</evidence>
<dbReference type="STRING" id="1703345.A3860_35740"/>
<feature type="chain" id="PRO_5012347951" description="WG repeat-containing protein" evidence="1">
    <location>
        <begin position="21"/>
        <end position="405"/>
    </location>
</feature>
<evidence type="ECO:0000256" key="1">
    <source>
        <dbReference type="SAM" id="SignalP"/>
    </source>
</evidence>
<sequence length="405" mass="45957">MVHKFLWVLFSFFLCSDLSAQNIPGKNFKWYKEPFLELENGFIGPVMDEGYSYIVNNHKYGLIDFEGHLEVDTISAEPLYKKGLIPVKQGSNIGLINLKGDTVYPCKAYSFSFIKPDFYALSVSGEILLFRGDGSRLKTAFPIRSIKGDAFKENALPVEVYLPNEKTAGGYIDPTGNSLTDFKYMYNTPFSGGIAGVMNPDNYKWSIIDKKGNTVFACPDNWTSVNSFDGPLALINIKDAKGFAFIDRNFKIVVEPQFSAYRQRHNGLYVVSKEGDYGAIDSTGKVIIPFEFNEFNEYTIDKLIVSKFFFKTQYDDLAKLWAYENTYLKYGVFDLTKKAISIPLEYEDLQSAGNGLLIARSNGKYGYLNEQGKPLSEIVFEKAGPFYKKRAWVKFNGKWGIIEMR</sequence>
<dbReference type="PANTHER" id="PTHR37841:SF1">
    <property type="entry name" value="DUF3298 DOMAIN-CONTAINING PROTEIN"/>
    <property type="match status" value="1"/>
</dbReference>
<organism evidence="2 3">
    <name type="scientific">Niastella vici</name>
    <dbReference type="NCBI Taxonomy" id="1703345"/>
    <lineage>
        <taxon>Bacteria</taxon>
        <taxon>Pseudomonadati</taxon>
        <taxon>Bacteroidota</taxon>
        <taxon>Chitinophagia</taxon>
        <taxon>Chitinophagales</taxon>
        <taxon>Chitinophagaceae</taxon>
        <taxon>Niastella</taxon>
    </lineage>
</organism>
<gene>
    <name evidence="2" type="ORF">A3860_35740</name>
</gene>
<comment type="caution">
    <text evidence="2">The sequence shown here is derived from an EMBL/GenBank/DDBJ whole genome shotgun (WGS) entry which is preliminary data.</text>
</comment>
<dbReference type="PANTHER" id="PTHR37841">
    <property type="entry name" value="GLR2918 PROTEIN"/>
    <property type="match status" value="1"/>
</dbReference>
<feature type="signal peptide" evidence="1">
    <location>
        <begin position="1"/>
        <end position="20"/>
    </location>
</feature>
<dbReference type="OrthoDB" id="5464673at2"/>
<proteinExistence type="predicted"/>
<reference evidence="2 3" key="1">
    <citation type="submission" date="2016-03" db="EMBL/GenBank/DDBJ databases">
        <title>Niastella vici sp. nov., isolated from farmland soil.</title>
        <authorList>
            <person name="Chen L."/>
            <person name="Wang D."/>
            <person name="Yang S."/>
            <person name="Wang G."/>
        </authorList>
    </citation>
    <scope>NUCLEOTIDE SEQUENCE [LARGE SCALE GENOMIC DNA]</scope>
    <source>
        <strain evidence="2 3">DJ57</strain>
    </source>
</reference>